<dbReference type="PANTHER" id="PTHR11371">
    <property type="entry name" value="DEOXYRIBONUCLEASE"/>
    <property type="match status" value="1"/>
</dbReference>
<keyword evidence="2" id="KW-0540">Nuclease</keyword>
<dbReference type="EMBL" id="LNIX01000006">
    <property type="protein sequence ID" value="OXA52965.1"/>
    <property type="molecule type" value="Genomic_DNA"/>
</dbReference>
<keyword evidence="8" id="KW-1185">Reference proteome</keyword>
<dbReference type="InterPro" id="IPR016202">
    <property type="entry name" value="DNase_I"/>
</dbReference>
<evidence type="ECO:0000256" key="5">
    <source>
        <dbReference type="SAM" id="SignalP"/>
    </source>
</evidence>
<dbReference type="PANTHER" id="PTHR11371:SF35">
    <property type="entry name" value="DEOXYRIBONUCLEASE I"/>
    <property type="match status" value="1"/>
</dbReference>
<accession>A0A226E5L5</accession>
<comment type="caution">
    <text evidence="7">The sequence shown here is derived from an EMBL/GenBank/DDBJ whole genome shotgun (WGS) entry which is preliminary data.</text>
</comment>
<dbReference type="SUPFAM" id="SSF56219">
    <property type="entry name" value="DNase I-like"/>
    <property type="match status" value="1"/>
</dbReference>
<dbReference type="PRINTS" id="PR00130">
    <property type="entry name" value="DNASEI"/>
</dbReference>
<feature type="compositionally biased region" description="Polar residues" evidence="4">
    <location>
        <begin position="400"/>
        <end position="413"/>
    </location>
</feature>
<protein>
    <submittedName>
        <fullName evidence="7">Deoxyribonuclease gamma</fullName>
    </submittedName>
</protein>
<evidence type="ECO:0000256" key="4">
    <source>
        <dbReference type="SAM" id="MobiDB-lite"/>
    </source>
</evidence>
<dbReference type="GO" id="GO:0006308">
    <property type="term" value="P:DNA catabolic process"/>
    <property type="evidence" value="ECO:0007669"/>
    <property type="project" value="InterPro"/>
</dbReference>
<dbReference type="InterPro" id="IPR036691">
    <property type="entry name" value="Endo/exonu/phosph_ase_sf"/>
</dbReference>
<reference evidence="7 8" key="1">
    <citation type="submission" date="2015-12" db="EMBL/GenBank/DDBJ databases">
        <title>The genome of Folsomia candida.</title>
        <authorList>
            <person name="Faddeeva A."/>
            <person name="Derks M.F."/>
            <person name="Anvar Y."/>
            <person name="Smit S."/>
            <person name="Van Straalen N."/>
            <person name="Roelofs D."/>
        </authorList>
    </citation>
    <scope>NUCLEOTIDE SEQUENCE [LARGE SCALE GENOMIC DNA]</scope>
    <source>
        <strain evidence="7 8">VU population</strain>
        <tissue evidence="7">Whole body</tissue>
    </source>
</reference>
<comment type="similarity">
    <text evidence="1">Belongs to the DNase I family.</text>
</comment>
<organism evidence="7 8">
    <name type="scientific">Folsomia candida</name>
    <name type="common">Springtail</name>
    <dbReference type="NCBI Taxonomy" id="158441"/>
    <lineage>
        <taxon>Eukaryota</taxon>
        <taxon>Metazoa</taxon>
        <taxon>Ecdysozoa</taxon>
        <taxon>Arthropoda</taxon>
        <taxon>Hexapoda</taxon>
        <taxon>Collembola</taxon>
        <taxon>Entomobryomorpha</taxon>
        <taxon>Isotomoidea</taxon>
        <taxon>Isotomidae</taxon>
        <taxon>Proisotominae</taxon>
        <taxon>Folsomia</taxon>
    </lineage>
</organism>
<evidence type="ECO:0000256" key="1">
    <source>
        <dbReference type="ARBA" id="ARBA00007359"/>
    </source>
</evidence>
<evidence type="ECO:0000313" key="7">
    <source>
        <dbReference type="EMBL" id="OXA52965.1"/>
    </source>
</evidence>
<feature type="region of interest" description="Disordered" evidence="4">
    <location>
        <begin position="371"/>
        <end position="435"/>
    </location>
</feature>
<gene>
    <name evidence="7" type="ORF">Fcan01_12209</name>
</gene>
<dbReference type="GO" id="GO:0004530">
    <property type="term" value="F:deoxyribonuclease I activity"/>
    <property type="evidence" value="ECO:0007669"/>
    <property type="project" value="TreeGrafter"/>
</dbReference>
<evidence type="ECO:0000313" key="8">
    <source>
        <dbReference type="Proteomes" id="UP000198287"/>
    </source>
</evidence>
<dbReference type="OMA" id="THACKRS"/>
<dbReference type="Pfam" id="PF03372">
    <property type="entry name" value="Exo_endo_phos"/>
    <property type="match status" value="1"/>
</dbReference>
<keyword evidence="3" id="KW-0378">Hydrolase</keyword>
<feature type="compositionally biased region" description="Low complexity" evidence="4">
    <location>
        <begin position="419"/>
        <end position="435"/>
    </location>
</feature>
<feature type="signal peptide" evidence="5">
    <location>
        <begin position="1"/>
        <end position="22"/>
    </location>
</feature>
<dbReference type="SMART" id="SM00476">
    <property type="entry name" value="DNaseIc"/>
    <property type="match status" value="1"/>
</dbReference>
<dbReference type="Proteomes" id="UP000198287">
    <property type="component" value="Unassembled WGS sequence"/>
</dbReference>
<feature type="chain" id="PRO_5012511093" evidence="5">
    <location>
        <begin position="23"/>
        <end position="453"/>
    </location>
</feature>
<evidence type="ECO:0000256" key="2">
    <source>
        <dbReference type="ARBA" id="ARBA00022722"/>
    </source>
</evidence>
<dbReference type="CDD" id="cd10282">
    <property type="entry name" value="DNase1"/>
    <property type="match status" value="1"/>
</dbReference>
<feature type="region of interest" description="Disordered" evidence="4">
    <location>
        <begin position="27"/>
        <end position="49"/>
    </location>
</feature>
<dbReference type="Gene3D" id="3.60.10.10">
    <property type="entry name" value="Endonuclease/exonuclease/phosphatase"/>
    <property type="match status" value="1"/>
</dbReference>
<dbReference type="STRING" id="158441.A0A226E5L5"/>
<sequence length="453" mass="51594">MRHKSWTCLVNISWLLIILTIGSNDGAKRVSTTSTRPPPISDTLSETMSSSSRRERMLIGAFNMRKFGLPKIENEAVLDTIIKIVKRYDVIALSEITDRTEQAVQRLMEKINLASSKRRPYHYIISDRVGRTNNKEQYALVFRSDMIRVKEHFLFNDSKADSFAREPHIIRVNFQGYDKDVVVINIHVKPTDAVIEIDALTDVQNWVERTLKIRDVIMLGDFNADCGYVPKKAWKNIRLRNMEQFNWLIGDEVDTTVGKTNCAYDRIVVTGPYFSDGRVIPHTAKAFQFDNVFDLNETNALQVSDHYPVEISIAIGRPKIRVRASSSNSHQSSVLPSYLLIAFLMALFQLVMPDVGVLSIRINKDNNTSDEEEYLLPDTSRSTNLTGYGEDESGRRGLRDQNNSSLILESDSNSESAEEVGSTTESSSTSQTKSSRWTKIVPEWARKMFKSWF</sequence>
<dbReference type="GO" id="GO:0005634">
    <property type="term" value="C:nucleus"/>
    <property type="evidence" value="ECO:0007669"/>
    <property type="project" value="TreeGrafter"/>
</dbReference>
<evidence type="ECO:0000259" key="6">
    <source>
        <dbReference type="Pfam" id="PF03372"/>
    </source>
</evidence>
<feature type="domain" description="Endonuclease/exonuclease/phosphatase" evidence="6">
    <location>
        <begin position="61"/>
        <end position="306"/>
    </location>
</feature>
<proteinExistence type="inferred from homology"/>
<dbReference type="GO" id="GO:0003677">
    <property type="term" value="F:DNA binding"/>
    <property type="evidence" value="ECO:0007669"/>
    <property type="project" value="TreeGrafter"/>
</dbReference>
<dbReference type="AlphaFoldDB" id="A0A226E5L5"/>
<keyword evidence="5" id="KW-0732">Signal</keyword>
<dbReference type="OrthoDB" id="6410211at2759"/>
<evidence type="ECO:0000256" key="3">
    <source>
        <dbReference type="ARBA" id="ARBA00022801"/>
    </source>
</evidence>
<dbReference type="InterPro" id="IPR005135">
    <property type="entry name" value="Endo/exonuclease/phosphatase"/>
</dbReference>
<name>A0A226E5L5_FOLCA</name>